<dbReference type="GO" id="GO:0016758">
    <property type="term" value="F:hexosyltransferase activity"/>
    <property type="evidence" value="ECO:0007669"/>
    <property type="project" value="UniProtKB-ARBA"/>
</dbReference>
<keyword evidence="1" id="KW-0472">Membrane</keyword>
<dbReference type="PANTHER" id="PTHR22916:SF3">
    <property type="entry name" value="UDP-GLCNAC:BETAGAL BETA-1,3-N-ACETYLGLUCOSAMINYLTRANSFERASE-LIKE PROTEIN 1"/>
    <property type="match status" value="1"/>
</dbReference>
<keyword evidence="1" id="KW-0812">Transmembrane</keyword>
<feature type="domain" description="Glycosyltransferase 2-like" evidence="2">
    <location>
        <begin position="6"/>
        <end position="102"/>
    </location>
</feature>
<dbReference type="Gene3D" id="3.90.550.10">
    <property type="entry name" value="Spore Coat Polysaccharide Biosynthesis Protein SpsA, Chain A"/>
    <property type="match status" value="1"/>
</dbReference>
<dbReference type="AlphaFoldDB" id="A0A090WXE4"/>
<evidence type="ECO:0000256" key="1">
    <source>
        <dbReference type="SAM" id="Phobius"/>
    </source>
</evidence>
<sequence>MNFEVSVIIPVFNAESYVAKAIDSALQQSEVREVIVINDGSTDQSVEIIEDLQKSDSRIKLFHHKNKINKGRSETRNLGISKATSEYIAFLDADDFYLGNRFKNDHFLFKEDQITEGVYNAIGAHFYKEVSSQERQRLNLTSVTEVIEAKQLFNILLSGRLGYFSIDGLTVKKTVFNKTGVFNNTLKVAEDTDLIWKMALKCKLVSGVIDEPVAMRGVHDGNVFNNEDLYEEYNLKLFESILFWSAKNNIDIKKIERIIEKIWILKSRQTHSVLKKMNYWFYLTTNMTSTLFTYLTVKYFPLIRYRKTLFSFMYKQDK</sequence>
<dbReference type="Pfam" id="PF00535">
    <property type="entry name" value="Glycos_transf_2"/>
    <property type="match status" value="1"/>
</dbReference>
<comment type="caution">
    <text evidence="3">The sequence shown here is derived from an EMBL/GenBank/DDBJ whole genome shotgun (WGS) entry which is preliminary data.</text>
</comment>
<dbReference type="InterPro" id="IPR001173">
    <property type="entry name" value="Glyco_trans_2-like"/>
</dbReference>
<evidence type="ECO:0000313" key="3">
    <source>
        <dbReference type="EMBL" id="GAL81805.1"/>
    </source>
</evidence>
<dbReference type="SUPFAM" id="SSF53448">
    <property type="entry name" value="Nucleotide-diphospho-sugar transferases"/>
    <property type="match status" value="1"/>
</dbReference>
<dbReference type="InterPro" id="IPR029044">
    <property type="entry name" value="Nucleotide-diphossugar_trans"/>
</dbReference>
<keyword evidence="1" id="KW-1133">Transmembrane helix</keyword>
<dbReference type="CDD" id="cd00761">
    <property type="entry name" value="Glyco_tranf_GTA_type"/>
    <property type="match status" value="1"/>
</dbReference>
<reference evidence="3 4" key="1">
    <citation type="journal article" date="2014" name="Genome Announc.">
        <title>Draft Genome Sequences of Marine Flavobacterium Algibacter lectus Strains SS8 and NR4.</title>
        <authorList>
            <person name="Takatani N."/>
            <person name="Nakanishi M."/>
            <person name="Meirelles P."/>
            <person name="Mino S."/>
            <person name="Suda W."/>
            <person name="Oshima K."/>
            <person name="Hattori M."/>
            <person name="Ohkuma M."/>
            <person name="Hosokawa M."/>
            <person name="Miyashita K."/>
            <person name="Thompson F.L."/>
            <person name="Niwa A."/>
            <person name="Sawabe T."/>
            <person name="Sawabe T."/>
        </authorList>
    </citation>
    <scope>NUCLEOTIDE SEQUENCE [LARGE SCALE GENOMIC DNA]</scope>
    <source>
        <strain evidence="4">JCM19274</strain>
    </source>
</reference>
<name>A0A090WXE4_9FLAO</name>
<dbReference type="EMBL" id="BBNU01000018">
    <property type="protein sequence ID" value="GAL81805.1"/>
    <property type="molecule type" value="Genomic_DNA"/>
</dbReference>
<organism evidence="3 4">
    <name type="scientific">Algibacter lectus</name>
    <dbReference type="NCBI Taxonomy" id="221126"/>
    <lineage>
        <taxon>Bacteria</taxon>
        <taxon>Pseudomonadati</taxon>
        <taxon>Bacteroidota</taxon>
        <taxon>Flavobacteriia</taxon>
        <taxon>Flavobacteriales</taxon>
        <taxon>Flavobacteriaceae</taxon>
        <taxon>Algibacter</taxon>
    </lineage>
</organism>
<protein>
    <submittedName>
        <fullName evidence="3">Glycosyl transferase family protein</fullName>
    </submittedName>
</protein>
<dbReference type="Proteomes" id="UP000029643">
    <property type="component" value="Unassembled WGS sequence"/>
</dbReference>
<evidence type="ECO:0000313" key="4">
    <source>
        <dbReference type="Proteomes" id="UP000029643"/>
    </source>
</evidence>
<dbReference type="PANTHER" id="PTHR22916">
    <property type="entry name" value="GLYCOSYLTRANSFERASE"/>
    <property type="match status" value="1"/>
</dbReference>
<gene>
    <name evidence="3" type="ORF">JCM19274_364</name>
</gene>
<dbReference type="RefSeq" id="WP_052416350.1">
    <property type="nucleotide sequence ID" value="NZ_BBNU01000018.1"/>
</dbReference>
<keyword evidence="3" id="KW-0808">Transferase</keyword>
<evidence type="ECO:0000259" key="2">
    <source>
        <dbReference type="Pfam" id="PF00535"/>
    </source>
</evidence>
<proteinExistence type="predicted"/>
<feature type="transmembrane region" description="Helical" evidence="1">
    <location>
        <begin position="279"/>
        <end position="297"/>
    </location>
</feature>
<accession>A0A090WXE4</accession>